<reference evidence="3" key="2">
    <citation type="submission" date="2021-07" db="EMBL/GenBank/DDBJ databases">
        <authorList>
            <consortium name="Clinical and Environmental Microbiology Branch: Whole genome sequencing antimicrobial resistance pathogens in the healthcare setting"/>
        </authorList>
    </citation>
    <scope>NUCLEOTIDE SEQUENCE</scope>
    <source>
        <strain evidence="3">2021DK-00049</strain>
    </source>
</reference>
<evidence type="ECO:0000313" key="3">
    <source>
        <dbReference type="EMBL" id="EHT9937194.1"/>
    </source>
</evidence>
<feature type="domain" description="G" evidence="1">
    <location>
        <begin position="24"/>
        <end position="144"/>
    </location>
</feature>
<evidence type="ECO:0000259" key="1">
    <source>
        <dbReference type="Pfam" id="PF01926"/>
    </source>
</evidence>
<dbReference type="Proteomes" id="UP000263627">
    <property type="component" value="Chromosome"/>
</dbReference>
<organism evidence="3">
    <name type="scientific">Citrobacter freundii</name>
    <dbReference type="NCBI Taxonomy" id="546"/>
    <lineage>
        <taxon>Bacteria</taxon>
        <taxon>Pseudomonadati</taxon>
        <taxon>Pseudomonadota</taxon>
        <taxon>Gammaproteobacteria</taxon>
        <taxon>Enterobacterales</taxon>
        <taxon>Enterobacteriaceae</taxon>
        <taxon>Citrobacter</taxon>
        <taxon>Citrobacter freundii complex</taxon>
    </lineage>
</organism>
<sequence length="372" mass="40255">MSLNTDDMINKVTKEILDDGNANIIVIGKTGVGKSTLINNVFRGNVAETGTGKPVTKGIHKISKDGIPLTIIDTQGLEVKDYDNINNEIQSYVKKSMSSENAEDHIHIAWLCISYPGARVEEAEKDLAKFFHDNNIPIIVILTKTTNFKKSDNEFFAAVRKEFDEHCSNIVMTRGVQETIDEDEDEEPITLKIKGIDELITKTEQLIPEQKKRAFANALSIKNKNGLQAKKDRAEIEINTAAGLAGTAAAVPIPLSDAVSLIPIQIGMLIKVSYTFGMDVKKSAITGLVVSIFGSSLATFVGKSIVRGLLKLIPGGQIAGSVISATTAAALTKTLGETYLSILVSLAEESETSEIDFSKAASMLKNKVKLLF</sequence>
<dbReference type="SUPFAM" id="SSF52540">
    <property type="entry name" value="P-loop containing nucleoside triphosphate hydrolases"/>
    <property type="match status" value="1"/>
</dbReference>
<dbReference type="RefSeq" id="WP_119174053.1">
    <property type="nucleotide sequence ID" value="NZ_CP032184.1"/>
</dbReference>
<dbReference type="InterPro" id="IPR006073">
    <property type="entry name" value="GTP-bd"/>
</dbReference>
<dbReference type="PANTHER" id="PTHR11649">
    <property type="entry name" value="MSS1/TRME-RELATED GTP-BINDING PROTEIN"/>
    <property type="match status" value="1"/>
</dbReference>
<reference evidence="2 4" key="1">
    <citation type="submission" date="2018-09" db="EMBL/GenBank/DDBJ databases">
        <title>Whole genome sequencing of Citrobacter freundii AR_0116.</title>
        <authorList>
            <person name="Conlan S."/>
            <person name="Thomas P.J."/>
            <person name="Mullikin J."/>
            <person name="Frank K.M."/>
            <person name="Segre J.A."/>
        </authorList>
    </citation>
    <scope>NUCLEOTIDE SEQUENCE [LARGE SCALE GENOMIC DNA]</scope>
    <source>
        <strain evidence="2 4">AR_0116</strain>
    </source>
</reference>
<dbReference type="AlphaFoldDB" id="A0AAD2PLI5"/>
<dbReference type="PANTHER" id="PTHR11649:SF13">
    <property type="entry name" value="ENGB-TYPE G DOMAIN-CONTAINING PROTEIN"/>
    <property type="match status" value="1"/>
</dbReference>
<proteinExistence type="predicted"/>
<dbReference type="EMBL" id="CP032184">
    <property type="protein sequence ID" value="AXZ47391.1"/>
    <property type="molecule type" value="Genomic_DNA"/>
</dbReference>
<evidence type="ECO:0000313" key="2">
    <source>
        <dbReference type="EMBL" id="AXZ47391.1"/>
    </source>
</evidence>
<dbReference type="GO" id="GO:0005525">
    <property type="term" value="F:GTP binding"/>
    <property type="evidence" value="ECO:0007669"/>
    <property type="project" value="InterPro"/>
</dbReference>
<dbReference type="Gene3D" id="3.40.50.300">
    <property type="entry name" value="P-loop containing nucleotide triphosphate hydrolases"/>
    <property type="match status" value="1"/>
</dbReference>
<evidence type="ECO:0000313" key="4">
    <source>
        <dbReference type="Proteomes" id="UP000263627"/>
    </source>
</evidence>
<name>A0AAD2PLI5_CITFR</name>
<dbReference type="InterPro" id="IPR027417">
    <property type="entry name" value="P-loop_NTPase"/>
</dbReference>
<protein>
    <submittedName>
        <fullName evidence="2 3">GTPase</fullName>
    </submittedName>
</protein>
<dbReference type="Pfam" id="PF01926">
    <property type="entry name" value="MMR_HSR1"/>
    <property type="match status" value="1"/>
</dbReference>
<accession>A0AAD2PLI5</accession>
<dbReference type="EMBL" id="ABBJDF010000001">
    <property type="protein sequence ID" value="EHT9937194.1"/>
    <property type="molecule type" value="Genomic_DNA"/>
</dbReference>
<gene>
    <name evidence="2" type="ORF">AM363_10715</name>
    <name evidence="3" type="ORF">KY227_000219</name>
</gene>